<dbReference type="OrthoDB" id="9805025at2"/>
<organism evidence="3 4">
    <name type="scientific">Clostridium botulinum B2 450</name>
    <dbReference type="NCBI Taxonomy" id="1379739"/>
    <lineage>
        <taxon>Bacteria</taxon>
        <taxon>Bacillati</taxon>
        <taxon>Bacillota</taxon>
        <taxon>Clostridia</taxon>
        <taxon>Eubacteriales</taxon>
        <taxon>Clostridiaceae</taxon>
        <taxon>Clostridium</taxon>
    </lineage>
</organism>
<feature type="transmembrane region" description="Helical" evidence="1">
    <location>
        <begin position="37"/>
        <end position="57"/>
    </location>
</feature>
<evidence type="ECO:0000256" key="1">
    <source>
        <dbReference type="SAM" id="Phobius"/>
    </source>
</evidence>
<dbReference type="InterPro" id="IPR006976">
    <property type="entry name" value="VanZ-like"/>
</dbReference>
<feature type="domain" description="VanZ-like" evidence="2">
    <location>
        <begin position="47"/>
        <end position="162"/>
    </location>
</feature>
<keyword evidence="1" id="KW-0472">Membrane</keyword>
<evidence type="ECO:0000313" key="4">
    <source>
        <dbReference type="Proteomes" id="UP000032250"/>
    </source>
</evidence>
<dbReference type="HOGENOM" id="CLU_077618_6_1_9"/>
<gene>
    <name evidence="3" type="ORF">N495_03730</name>
</gene>
<evidence type="ECO:0000313" key="3">
    <source>
        <dbReference type="EMBL" id="KIS22728.1"/>
    </source>
</evidence>
<proteinExistence type="predicted"/>
<dbReference type="PATRIC" id="fig|1379739.3.peg.1062"/>
<feature type="transmembrane region" description="Helical" evidence="1">
    <location>
        <begin position="178"/>
        <end position="195"/>
    </location>
</feature>
<dbReference type="AlphaFoldDB" id="A0A0D0ZVN9"/>
<dbReference type="Pfam" id="PF04892">
    <property type="entry name" value="VanZ"/>
    <property type="match status" value="1"/>
</dbReference>
<dbReference type="PANTHER" id="PTHR36834">
    <property type="entry name" value="MEMBRANE PROTEIN-RELATED"/>
    <property type="match status" value="1"/>
</dbReference>
<keyword evidence="1" id="KW-0812">Transmembrane</keyword>
<protein>
    <submittedName>
        <fullName evidence="3">Teicoplanin resistance protein VanZ</fullName>
    </submittedName>
</protein>
<accession>A0A0D0ZVN9</accession>
<feature type="transmembrane region" description="Helical" evidence="1">
    <location>
        <begin position="6"/>
        <end position="25"/>
    </location>
</feature>
<feature type="transmembrane region" description="Helical" evidence="1">
    <location>
        <begin position="115"/>
        <end position="133"/>
    </location>
</feature>
<feature type="transmembrane region" description="Helical" evidence="1">
    <location>
        <begin position="145"/>
        <end position="166"/>
    </location>
</feature>
<dbReference type="EMBL" id="JXSU01000007">
    <property type="protein sequence ID" value="KIS22728.1"/>
    <property type="molecule type" value="Genomic_DNA"/>
</dbReference>
<name>A0A0D0ZVN9_CLOBO</name>
<keyword evidence="1" id="KW-1133">Transmembrane helix</keyword>
<dbReference type="Proteomes" id="UP000032250">
    <property type="component" value="Unassembled WGS sequence"/>
</dbReference>
<dbReference type="RefSeq" id="WP_042386238.1">
    <property type="nucleotide sequence ID" value="NZ_JXSU01000007.1"/>
</dbReference>
<dbReference type="PANTHER" id="PTHR36834:SF1">
    <property type="entry name" value="INTEGRAL MEMBRANE PROTEIN"/>
    <property type="match status" value="1"/>
</dbReference>
<sequence>MDNLLFIGYEFLTAFVPFIVTFLIFNNMNKRKGILTSRIHCGITIAFAIYIISVFYFTGTGTLYDILHHRSQIRQKVNFIPFSNEIDIVVYLQNILLFIPFGILLPFLWKKQDKVLYILVSAFSFSMFIEITQLLNNRSTDIDDLILNTIGGLIGYGIYKMFVCVMKSEPESYDCCKWEPIIYIVVMFMGRFLLFNEFGFAKLLYGF</sequence>
<feature type="transmembrane region" description="Helical" evidence="1">
    <location>
        <begin position="88"/>
        <end position="108"/>
    </location>
</feature>
<dbReference type="InterPro" id="IPR053150">
    <property type="entry name" value="Teicoplanin_resist-assoc"/>
</dbReference>
<comment type="caution">
    <text evidence="3">The sequence shown here is derived from an EMBL/GenBank/DDBJ whole genome shotgun (WGS) entry which is preliminary data.</text>
</comment>
<evidence type="ECO:0000259" key="2">
    <source>
        <dbReference type="Pfam" id="PF04892"/>
    </source>
</evidence>
<reference evidence="3 4" key="1">
    <citation type="submission" date="2014-06" db="EMBL/GenBank/DDBJ databases">
        <title>Genome characterization of distinct group I Clostridium botulinum lineages.</title>
        <authorList>
            <person name="Giordani F."/>
            <person name="Anselmo A."/>
            <person name="Fillo S."/>
            <person name="Palozzi A.M."/>
            <person name="Fortunato A."/>
            <person name="Gentile B."/>
            <person name="Ciammaruconi A."/>
            <person name="Anniballi F."/>
            <person name="De Medici D."/>
            <person name="Lista F."/>
        </authorList>
    </citation>
    <scope>NUCLEOTIDE SEQUENCE [LARGE SCALE GENOMIC DNA]</scope>
    <source>
        <strain evidence="3 4">B2 450</strain>
    </source>
</reference>